<keyword evidence="1" id="KW-0812">Transmembrane</keyword>
<feature type="transmembrane region" description="Helical" evidence="1">
    <location>
        <begin position="177"/>
        <end position="193"/>
    </location>
</feature>
<feature type="transmembrane region" description="Helical" evidence="1">
    <location>
        <begin position="231"/>
        <end position="249"/>
    </location>
</feature>
<keyword evidence="1" id="KW-0472">Membrane</keyword>
<proteinExistence type="predicted"/>
<feature type="transmembrane region" description="Helical" evidence="1">
    <location>
        <begin position="205"/>
        <end position="225"/>
    </location>
</feature>
<dbReference type="AlphaFoldDB" id="A0A7W7ZAG5"/>
<accession>A0A7W7ZAG5</accession>
<feature type="transmembrane region" description="Helical" evidence="1">
    <location>
        <begin position="495"/>
        <end position="512"/>
    </location>
</feature>
<evidence type="ECO:0000313" key="3">
    <source>
        <dbReference type="Proteomes" id="UP000540989"/>
    </source>
</evidence>
<feature type="transmembrane region" description="Helical" evidence="1">
    <location>
        <begin position="422"/>
        <end position="441"/>
    </location>
</feature>
<feature type="transmembrane region" description="Helical" evidence="1">
    <location>
        <begin position="351"/>
        <end position="369"/>
    </location>
</feature>
<dbReference type="Proteomes" id="UP000540989">
    <property type="component" value="Unassembled WGS sequence"/>
</dbReference>
<reference evidence="2 3" key="1">
    <citation type="submission" date="2020-08" db="EMBL/GenBank/DDBJ databases">
        <title>Genomic Encyclopedia of Type Strains, Phase IV (KMG-V): Genome sequencing to study the core and pangenomes of soil and plant-associated prokaryotes.</title>
        <authorList>
            <person name="Whitman W."/>
        </authorList>
    </citation>
    <scope>NUCLEOTIDE SEQUENCE [LARGE SCALE GENOMIC DNA]</scope>
    <source>
        <strain evidence="2 3">M8UP14</strain>
    </source>
</reference>
<protein>
    <submittedName>
        <fullName evidence="2">AGZA family xanthine/uracil permease-like MFS transporter</fullName>
    </submittedName>
</protein>
<dbReference type="EMBL" id="JACHIP010000001">
    <property type="protein sequence ID" value="MBB5056301.1"/>
    <property type="molecule type" value="Genomic_DNA"/>
</dbReference>
<keyword evidence="3" id="KW-1185">Reference proteome</keyword>
<evidence type="ECO:0000256" key="1">
    <source>
        <dbReference type="SAM" id="Phobius"/>
    </source>
</evidence>
<feature type="transmembrane region" description="Helical" evidence="1">
    <location>
        <begin position="453"/>
        <end position="475"/>
    </location>
</feature>
<name>A0A7W7ZAG5_9BACT</name>
<feature type="transmembrane region" description="Helical" evidence="1">
    <location>
        <begin position="326"/>
        <end position="345"/>
    </location>
</feature>
<organism evidence="2 3">
    <name type="scientific">Granulicella aggregans</name>
    <dbReference type="NCBI Taxonomy" id="474949"/>
    <lineage>
        <taxon>Bacteria</taxon>
        <taxon>Pseudomonadati</taxon>
        <taxon>Acidobacteriota</taxon>
        <taxon>Terriglobia</taxon>
        <taxon>Terriglobales</taxon>
        <taxon>Acidobacteriaceae</taxon>
        <taxon>Granulicella</taxon>
    </lineage>
</organism>
<feature type="transmembrane region" description="Helical" evidence="1">
    <location>
        <begin position="118"/>
        <end position="139"/>
    </location>
</feature>
<feature type="transmembrane region" description="Helical" evidence="1">
    <location>
        <begin position="256"/>
        <end position="275"/>
    </location>
</feature>
<feature type="transmembrane region" description="Helical" evidence="1">
    <location>
        <begin position="87"/>
        <end position="106"/>
    </location>
</feature>
<evidence type="ECO:0000313" key="2">
    <source>
        <dbReference type="EMBL" id="MBB5056301.1"/>
    </source>
</evidence>
<keyword evidence="1" id="KW-1133">Transmembrane helix</keyword>
<feature type="transmembrane region" description="Helical" evidence="1">
    <location>
        <begin position="151"/>
        <end position="171"/>
    </location>
</feature>
<sequence length="524" mass="55835">MATTAPAIRSAPRWFTSGDVDGFLGLFFSGLPDLLLIAGLGAVCGLPQSLMVGRVLPGIAISILLGNLFYSWQAYQLAKRTGRSDVTAIPFGVNAPTIFAYIFLIMEPVYVRTQDPNLAWQVGVFACLLSGVVQTAGAFCTDWLRRSTPRAALLCPLAGIALGFLCLGFIFGVFQTPAIGILPMVILFALYASHLKLPFRIPAPALAMAVGAVLVVVLRHFHLYAPPAAPVAAPGLYLPHPMNVFAFIRHSEGWRYLSIILPMSFLDTIVSLQILESVKIAGDDYPTLPSLLVNGLATLVAAIFGSPFPTTLYFGHMAHKANGARVGYSALSGVTTFVLCVTGILPLVLRVIPIEVAAAVIIWFGLVMMGQAFSEVSANHAIAVALGLIPLIAQWTLQVIELAVRVAGSNMLVASPKFGSDLAIYGLISLAQGSLLISMVWAASLSYMFDRRFLAAAGWMTAGALLSLFGLIHSFTIGVDGVKSDITFGKVSSVSASYLAGAGFLIMCHWYAKGQERPLVDRTL</sequence>
<gene>
    <name evidence="2" type="ORF">HDF16_000970</name>
</gene>
<dbReference type="PANTHER" id="PTHR31610:SF0">
    <property type="entry name" value="SLC26A_SULP TRANSPORTER DOMAIN-CONTAINING PROTEIN"/>
    <property type="match status" value="1"/>
</dbReference>
<feature type="transmembrane region" description="Helical" evidence="1">
    <location>
        <begin position="23"/>
        <end position="43"/>
    </location>
</feature>
<feature type="transmembrane region" description="Helical" evidence="1">
    <location>
        <begin position="381"/>
        <end position="402"/>
    </location>
</feature>
<dbReference type="RefSeq" id="WP_184213962.1">
    <property type="nucleotide sequence ID" value="NZ_JACHIP010000001.1"/>
</dbReference>
<comment type="caution">
    <text evidence="2">The sequence shown here is derived from an EMBL/GenBank/DDBJ whole genome shotgun (WGS) entry which is preliminary data.</text>
</comment>
<feature type="transmembrane region" description="Helical" evidence="1">
    <location>
        <begin position="295"/>
        <end position="314"/>
    </location>
</feature>
<dbReference type="PANTHER" id="PTHR31610">
    <property type="entry name" value="SLR0360 PROTEIN"/>
    <property type="match status" value="1"/>
</dbReference>
<feature type="transmembrane region" description="Helical" evidence="1">
    <location>
        <begin position="55"/>
        <end position="75"/>
    </location>
</feature>